<keyword evidence="3" id="KW-0808">Transferase</keyword>
<keyword evidence="7" id="KW-0411">Iron-sulfur</keyword>
<keyword evidence="5" id="KW-0479">Metal-binding</keyword>
<dbReference type="InterPro" id="IPR051198">
    <property type="entry name" value="BchE-like"/>
</dbReference>
<dbReference type="Gene3D" id="3.80.30.20">
    <property type="entry name" value="tm_1862 like domain"/>
    <property type="match status" value="1"/>
</dbReference>
<keyword evidence="4" id="KW-0949">S-adenosyl-L-methionine</keyword>
<comment type="caution">
    <text evidence="9">The sequence shown here is derived from an EMBL/GenBank/DDBJ whole genome shotgun (WGS) entry which is preliminary data.</text>
</comment>
<dbReference type="InterPro" id="IPR006638">
    <property type="entry name" value="Elp3/MiaA/NifB-like_rSAM"/>
</dbReference>
<dbReference type="SMART" id="SM00729">
    <property type="entry name" value="Elp3"/>
    <property type="match status" value="1"/>
</dbReference>
<dbReference type="InterPro" id="IPR007197">
    <property type="entry name" value="rSAM"/>
</dbReference>
<dbReference type="SFLD" id="SFLDG01082">
    <property type="entry name" value="B12-binding_domain_containing"/>
    <property type="match status" value="1"/>
</dbReference>
<dbReference type="GO" id="GO:0005829">
    <property type="term" value="C:cytosol"/>
    <property type="evidence" value="ECO:0007669"/>
    <property type="project" value="TreeGrafter"/>
</dbReference>
<gene>
    <name evidence="9" type="ORF">HNV28_06995</name>
</gene>
<keyword evidence="2" id="KW-0489">Methyltransferase</keyword>
<dbReference type="InterPro" id="IPR034466">
    <property type="entry name" value="Methyltransferase_Class_B"/>
</dbReference>
<comment type="cofactor">
    <cofactor evidence="1">
        <name>[4Fe-4S] cluster</name>
        <dbReference type="ChEBI" id="CHEBI:49883"/>
    </cofactor>
</comment>
<dbReference type="InterPro" id="IPR058240">
    <property type="entry name" value="rSAM_sf"/>
</dbReference>
<dbReference type="SFLD" id="SFLDG01123">
    <property type="entry name" value="methyltransferase_(Class_B)"/>
    <property type="match status" value="1"/>
</dbReference>
<evidence type="ECO:0000256" key="5">
    <source>
        <dbReference type="ARBA" id="ARBA00022723"/>
    </source>
</evidence>
<dbReference type="GO" id="GO:0003824">
    <property type="term" value="F:catalytic activity"/>
    <property type="evidence" value="ECO:0007669"/>
    <property type="project" value="InterPro"/>
</dbReference>
<dbReference type="GO" id="GO:0051539">
    <property type="term" value="F:4 iron, 4 sulfur cluster binding"/>
    <property type="evidence" value="ECO:0007669"/>
    <property type="project" value="UniProtKB-KW"/>
</dbReference>
<dbReference type="PANTHER" id="PTHR43409:SF7">
    <property type="entry name" value="BLL1977 PROTEIN"/>
    <property type="match status" value="1"/>
</dbReference>
<protein>
    <submittedName>
        <fullName evidence="9">B12-binding domain-containing radical SAM protein</fullName>
    </submittedName>
</protein>
<evidence type="ECO:0000256" key="4">
    <source>
        <dbReference type="ARBA" id="ARBA00022691"/>
    </source>
</evidence>
<dbReference type="Gene3D" id="3.40.50.280">
    <property type="entry name" value="Cobalamin-binding domain"/>
    <property type="match status" value="1"/>
</dbReference>
<dbReference type="CDD" id="cd01335">
    <property type="entry name" value="Radical_SAM"/>
    <property type="match status" value="1"/>
</dbReference>
<feature type="domain" description="Radical SAM core" evidence="8">
    <location>
        <begin position="172"/>
        <end position="401"/>
    </location>
</feature>
<sequence length="489" mass="56079">MLLAAPWPRRLVLEPRHRMRIAVIATYTHPTRLRLKEPSIMQSSVPELIAGLCPPHAEVEIFNEKERDIPMDRHWDLVFFSYLHSFYEHTKVLSTLFRQRGMTTVAGGRHASYFPDDAQQYFDAVITGEPEANVPALIEDFEKGQLQPRYQRPPLGPAAIRPYRYDLIDFTHNKLRLPGIEASRGCPFSCNFCVLTGNERYRYRPVAHVIDEIQQRMQWNPNFMGLMDDAFVFLDNNLGGSPKYLRELCEALIPLKKTWGCALTFNVLKDESLVKLMAKAGCRYVYTGLESLNPDSIKAMNKGQNKLSEVDAVIRRVFSAGILLSFGLIVGSDGDTNAYLEKLPEYLSDLQYFSVTFLGIVCPYPETPFFRELQAENRLLPGTLSRDYDGYTLCHRPKNLDTSEVVEHFHRLCAQLGSLPNIARHYWSKLTMSDMPRYKQTILFSGPEIVSIRNPVKNTARRYIAGQDALEYWDTQQMAQLGLQPQRLT</sequence>
<evidence type="ECO:0000259" key="8">
    <source>
        <dbReference type="PROSITE" id="PS51918"/>
    </source>
</evidence>
<keyword evidence="6" id="KW-0408">Iron</keyword>
<accession>A0A7Y4MQ62</accession>
<evidence type="ECO:0000256" key="2">
    <source>
        <dbReference type="ARBA" id="ARBA00022603"/>
    </source>
</evidence>
<dbReference type="GO" id="GO:0046872">
    <property type="term" value="F:metal ion binding"/>
    <property type="evidence" value="ECO:0007669"/>
    <property type="project" value="UniProtKB-KW"/>
</dbReference>
<evidence type="ECO:0000256" key="3">
    <source>
        <dbReference type="ARBA" id="ARBA00022679"/>
    </source>
</evidence>
<dbReference type="PANTHER" id="PTHR43409">
    <property type="entry name" value="ANAEROBIC MAGNESIUM-PROTOPORPHYRIN IX MONOMETHYL ESTER CYCLASE-RELATED"/>
    <property type="match status" value="1"/>
</dbReference>
<dbReference type="InterPro" id="IPR023404">
    <property type="entry name" value="rSAM_horseshoe"/>
</dbReference>
<dbReference type="SUPFAM" id="SSF102114">
    <property type="entry name" value="Radical SAM enzymes"/>
    <property type="match status" value="1"/>
</dbReference>
<organism evidence="9 10">
    <name type="scientific">Myxococcus xanthus</name>
    <dbReference type="NCBI Taxonomy" id="34"/>
    <lineage>
        <taxon>Bacteria</taxon>
        <taxon>Pseudomonadati</taxon>
        <taxon>Myxococcota</taxon>
        <taxon>Myxococcia</taxon>
        <taxon>Myxococcales</taxon>
        <taxon>Cystobacterineae</taxon>
        <taxon>Myxococcaceae</taxon>
        <taxon>Myxococcus</taxon>
    </lineage>
</organism>
<proteinExistence type="predicted"/>
<dbReference type="SFLD" id="SFLDS00029">
    <property type="entry name" value="Radical_SAM"/>
    <property type="match status" value="1"/>
</dbReference>
<name>A0A7Y4MQ62_MYXXA</name>
<evidence type="ECO:0000313" key="9">
    <source>
        <dbReference type="EMBL" id="NOJ78087.1"/>
    </source>
</evidence>
<dbReference type="EMBL" id="JABFNT010000016">
    <property type="protein sequence ID" value="NOJ78087.1"/>
    <property type="molecule type" value="Genomic_DNA"/>
</dbReference>
<evidence type="ECO:0000256" key="6">
    <source>
        <dbReference type="ARBA" id="ARBA00023004"/>
    </source>
</evidence>
<dbReference type="AlphaFoldDB" id="A0A7Y4MQ62"/>
<evidence type="ECO:0000313" key="10">
    <source>
        <dbReference type="Proteomes" id="UP000533080"/>
    </source>
</evidence>
<evidence type="ECO:0000256" key="1">
    <source>
        <dbReference type="ARBA" id="ARBA00001966"/>
    </source>
</evidence>
<dbReference type="Pfam" id="PF04055">
    <property type="entry name" value="Radical_SAM"/>
    <property type="match status" value="1"/>
</dbReference>
<evidence type="ECO:0000256" key="7">
    <source>
        <dbReference type="ARBA" id="ARBA00023014"/>
    </source>
</evidence>
<reference evidence="9 10" key="1">
    <citation type="submission" date="2020-05" db="EMBL/GenBank/DDBJ databases">
        <authorList>
            <person name="Whitworth D."/>
        </authorList>
    </citation>
    <scope>NUCLEOTIDE SEQUENCE [LARGE SCALE GENOMIC DNA]</scope>
    <source>
        <strain evidence="9 10">AM005</strain>
    </source>
</reference>
<dbReference type="Proteomes" id="UP000533080">
    <property type="component" value="Unassembled WGS sequence"/>
</dbReference>
<dbReference type="PROSITE" id="PS51918">
    <property type="entry name" value="RADICAL_SAM"/>
    <property type="match status" value="1"/>
</dbReference>